<feature type="domain" description="ABC-2 type transporter transmembrane" evidence="5">
    <location>
        <begin position="20"/>
        <end position="210"/>
    </location>
</feature>
<dbReference type="InterPro" id="IPR013525">
    <property type="entry name" value="ABC2_TM"/>
</dbReference>
<evidence type="ECO:0000256" key="2">
    <source>
        <dbReference type="ARBA" id="ARBA00022692"/>
    </source>
</evidence>
<accession>A0A6S6QQP4</accession>
<dbReference type="EMBL" id="AP023367">
    <property type="protein sequence ID" value="BCJ92914.1"/>
    <property type="molecule type" value="Genomic_DNA"/>
</dbReference>
<protein>
    <recommendedName>
        <fullName evidence="5">ABC-2 type transporter transmembrane domain-containing protein</fullName>
    </recommendedName>
</protein>
<keyword evidence="7" id="KW-1185">Reference proteome</keyword>
<evidence type="ECO:0000256" key="3">
    <source>
        <dbReference type="ARBA" id="ARBA00022989"/>
    </source>
</evidence>
<gene>
    <name evidence="6" type="ORF">acsn021_04830</name>
</gene>
<dbReference type="GO" id="GO:0140359">
    <property type="term" value="F:ABC-type transporter activity"/>
    <property type="evidence" value="ECO:0007669"/>
    <property type="project" value="InterPro"/>
</dbReference>
<evidence type="ECO:0000313" key="7">
    <source>
        <dbReference type="Proteomes" id="UP000515561"/>
    </source>
</evidence>
<evidence type="ECO:0000256" key="1">
    <source>
        <dbReference type="ARBA" id="ARBA00004141"/>
    </source>
</evidence>
<proteinExistence type="predicted"/>
<name>A0A6S6QQP4_9FIRM</name>
<dbReference type="AlphaFoldDB" id="A0A6S6QQP4"/>
<organism evidence="6 7">
    <name type="scientific">Anaerocolumna cellulosilytica</name>
    <dbReference type="NCBI Taxonomy" id="433286"/>
    <lineage>
        <taxon>Bacteria</taxon>
        <taxon>Bacillati</taxon>
        <taxon>Bacillota</taxon>
        <taxon>Clostridia</taxon>
        <taxon>Lachnospirales</taxon>
        <taxon>Lachnospiraceae</taxon>
        <taxon>Anaerocolumna</taxon>
    </lineage>
</organism>
<reference evidence="6 7" key="1">
    <citation type="journal article" date="2016" name="Int. J. Syst. Evol. Microbiol.">
        <title>Descriptions of Anaerotaenia torta gen. nov., sp. nov. and Anaerocolumna cellulosilytica gen. nov., sp. nov. isolated from a methanogenic reactor of cattle waste.</title>
        <authorList>
            <person name="Uek A."/>
            <person name="Ohtaki Y."/>
            <person name="Kaku N."/>
            <person name="Ueki K."/>
        </authorList>
    </citation>
    <scope>NUCLEOTIDE SEQUENCE [LARGE SCALE GENOMIC DNA]</scope>
    <source>
        <strain evidence="6 7">SN021</strain>
    </source>
</reference>
<evidence type="ECO:0000256" key="4">
    <source>
        <dbReference type="ARBA" id="ARBA00023136"/>
    </source>
</evidence>
<dbReference type="KEGG" id="acel:acsn021_04830"/>
<evidence type="ECO:0000259" key="5">
    <source>
        <dbReference type="Pfam" id="PF12698"/>
    </source>
</evidence>
<keyword evidence="4" id="KW-0472">Membrane</keyword>
<dbReference type="GO" id="GO:0016020">
    <property type="term" value="C:membrane"/>
    <property type="evidence" value="ECO:0007669"/>
    <property type="project" value="UniProtKB-SubCell"/>
</dbReference>
<dbReference type="Pfam" id="PF12698">
    <property type="entry name" value="ABC2_membrane_3"/>
    <property type="match status" value="1"/>
</dbReference>
<keyword evidence="3" id="KW-1133">Transmembrane helix</keyword>
<evidence type="ECO:0000313" key="6">
    <source>
        <dbReference type="EMBL" id="BCJ92914.1"/>
    </source>
</evidence>
<sequence length="222" mass="25140">MSLIFSRTVMKDLTGEIRTTAMTGLYISISLILPMSILLIGYSVTYAQELEKDIPLRMQLFGFKQSTMLAAKLIAYFIFLTGAFLVYTIIDCMVLDIKMPTLFAVICYIITLYLLGIIFFILSHSIAGIFKKFGPTYALTMTLYFGFMMLSGLMGVQLENLPKVMQSIAYTLPMTYVSRDYIDFWQGGSYNFAPVIQSFLFLGAVSGILLMYSMKRNSRVKK</sequence>
<comment type="subcellular location">
    <subcellularLocation>
        <location evidence="1">Membrane</location>
        <topology evidence="1">Multi-pass membrane protein</topology>
    </subcellularLocation>
</comment>
<dbReference type="RefSeq" id="WP_184092666.1">
    <property type="nucleotide sequence ID" value="NZ_AP023367.1"/>
</dbReference>
<keyword evidence="2" id="KW-0812">Transmembrane</keyword>
<dbReference type="Proteomes" id="UP000515561">
    <property type="component" value="Chromosome"/>
</dbReference>